<dbReference type="OrthoDB" id="4120788at2759"/>
<keyword evidence="3" id="KW-1185">Reference proteome</keyword>
<feature type="compositionally biased region" description="Acidic residues" evidence="1">
    <location>
        <begin position="278"/>
        <end position="287"/>
    </location>
</feature>
<sequence>MSIYNPESSFLLDAMASEWCSSIDVLPLNETDVSSYLDANPDVIVRYLQERVPLAESLLKTFFADLFKAPESKTAESKATESKVAEFNAAGRPDAPPAEESLSQNLFEDDWDDLFPGIQLDNELFVDDVQEARRDVNEYQAKTVVPSEIEIHHDAEEHEAEFYEEQQDPIVVSDDESDEESEAEADQDDDNESFEGCNESADEYYDQESLCESEEAANQTFDQNSDDEYVEDFGPDYARQSIEESDEANDESDEEANKDSDNDSDCEYNETNDKGSENDSDDEENEETPQAQAGYENGARRASYNSRVSPPLLDPSVRMTPDSPVVSPPRSPPAPARTPPPSPPARARARPKASKRRQSRPERQTRARSTENEPPMPFPAPDDLVDKSRKQPEGKKWRLFEEEACIAHMINIRDEGRLKGEARFAEAQRRMEDMDGIVKNGRFAVKNFWNRVGRARSGFDERKNKKAPLATSKQGRNAEDDSTTAPSTSRKRKASSTTNRKTQRKRRARSDSDSEDDDDVDVYKWDSSDQSEEARPVKSKAKAQAHSQGRNRKRTRDDDSEDDWQPDEATINALQKGLRAPKKSRSAY</sequence>
<feature type="compositionally biased region" description="Basic residues" evidence="1">
    <location>
        <begin position="579"/>
        <end position="588"/>
    </location>
</feature>
<reference evidence="2 3" key="1">
    <citation type="submission" date="2013-03" db="EMBL/GenBank/DDBJ databases">
        <title>The Genome Sequence of Capronia coronata CBS 617.96.</title>
        <authorList>
            <consortium name="The Broad Institute Genomics Platform"/>
            <person name="Cuomo C."/>
            <person name="de Hoog S."/>
            <person name="Gorbushina A."/>
            <person name="Walker B."/>
            <person name="Young S.K."/>
            <person name="Zeng Q."/>
            <person name="Gargeya S."/>
            <person name="Fitzgerald M."/>
            <person name="Haas B."/>
            <person name="Abouelleil A."/>
            <person name="Allen A.W."/>
            <person name="Alvarado L."/>
            <person name="Arachchi H.M."/>
            <person name="Berlin A.M."/>
            <person name="Chapman S.B."/>
            <person name="Gainer-Dewar J."/>
            <person name="Goldberg J."/>
            <person name="Griggs A."/>
            <person name="Gujja S."/>
            <person name="Hansen M."/>
            <person name="Howarth C."/>
            <person name="Imamovic A."/>
            <person name="Ireland A."/>
            <person name="Larimer J."/>
            <person name="McCowan C."/>
            <person name="Murphy C."/>
            <person name="Pearson M."/>
            <person name="Poon T.W."/>
            <person name="Priest M."/>
            <person name="Roberts A."/>
            <person name="Saif S."/>
            <person name="Shea T."/>
            <person name="Sisk P."/>
            <person name="Sykes S."/>
            <person name="Wortman J."/>
            <person name="Nusbaum C."/>
            <person name="Birren B."/>
        </authorList>
    </citation>
    <scope>NUCLEOTIDE SEQUENCE [LARGE SCALE GENOMIC DNA]</scope>
    <source>
        <strain evidence="2 3">CBS 617.96</strain>
    </source>
</reference>
<gene>
    <name evidence="2" type="ORF">A1O1_05255</name>
</gene>
<dbReference type="eggNOG" id="ENOG502T7WI">
    <property type="taxonomic scope" value="Eukaryota"/>
</dbReference>
<feature type="compositionally biased region" description="Pro residues" evidence="1">
    <location>
        <begin position="326"/>
        <end position="344"/>
    </location>
</feature>
<feature type="compositionally biased region" description="Basic residues" evidence="1">
    <location>
        <begin position="347"/>
        <end position="358"/>
    </location>
</feature>
<dbReference type="GeneID" id="19160130"/>
<feature type="compositionally biased region" description="Basic residues" evidence="1">
    <location>
        <begin position="537"/>
        <end position="554"/>
    </location>
</feature>
<feature type="region of interest" description="Disordered" evidence="1">
    <location>
        <begin position="446"/>
        <end position="588"/>
    </location>
</feature>
<evidence type="ECO:0000256" key="1">
    <source>
        <dbReference type="SAM" id="MobiDB-lite"/>
    </source>
</evidence>
<dbReference type="Proteomes" id="UP000019484">
    <property type="component" value="Unassembled WGS sequence"/>
</dbReference>
<dbReference type="EMBL" id="AMWN01000004">
    <property type="protein sequence ID" value="EXJ88325.1"/>
    <property type="molecule type" value="Genomic_DNA"/>
</dbReference>
<comment type="caution">
    <text evidence="2">The sequence shown here is derived from an EMBL/GenBank/DDBJ whole genome shotgun (WGS) entry which is preliminary data.</text>
</comment>
<feature type="compositionally biased region" description="Acidic residues" evidence="1">
    <location>
        <begin position="200"/>
        <end position="215"/>
    </location>
</feature>
<feature type="compositionally biased region" description="Acidic residues" evidence="1">
    <location>
        <begin position="243"/>
        <end position="254"/>
    </location>
</feature>
<dbReference type="RefSeq" id="XP_007724331.1">
    <property type="nucleotide sequence ID" value="XM_007726141.1"/>
</dbReference>
<feature type="compositionally biased region" description="Acidic residues" evidence="1">
    <location>
        <begin position="160"/>
        <end position="193"/>
    </location>
</feature>
<feature type="compositionally biased region" description="Basic and acidic residues" evidence="1">
    <location>
        <begin position="521"/>
        <end position="536"/>
    </location>
</feature>
<evidence type="ECO:0000313" key="3">
    <source>
        <dbReference type="Proteomes" id="UP000019484"/>
    </source>
</evidence>
<dbReference type="HOGENOM" id="CLU_032997_0_0_1"/>
<name>W9YF75_9EURO</name>
<dbReference type="AlphaFoldDB" id="W9YF75"/>
<feature type="compositionally biased region" description="Basic and acidic residues" evidence="1">
    <location>
        <begin position="359"/>
        <end position="371"/>
    </location>
</feature>
<feature type="compositionally biased region" description="Acidic residues" evidence="1">
    <location>
        <begin position="224"/>
        <end position="234"/>
    </location>
</feature>
<feature type="compositionally biased region" description="Basic and acidic residues" evidence="1">
    <location>
        <begin position="384"/>
        <end position="398"/>
    </location>
</feature>
<accession>W9YF75</accession>
<protein>
    <submittedName>
        <fullName evidence="2">Uncharacterized protein</fullName>
    </submittedName>
</protein>
<feature type="region of interest" description="Disordered" evidence="1">
    <location>
        <begin position="160"/>
        <end position="398"/>
    </location>
</feature>
<proteinExistence type="predicted"/>
<evidence type="ECO:0000313" key="2">
    <source>
        <dbReference type="EMBL" id="EXJ88325.1"/>
    </source>
</evidence>
<organism evidence="2 3">
    <name type="scientific">Capronia coronata CBS 617.96</name>
    <dbReference type="NCBI Taxonomy" id="1182541"/>
    <lineage>
        <taxon>Eukaryota</taxon>
        <taxon>Fungi</taxon>
        <taxon>Dikarya</taxon>
        <taxon>Ascomycota</taxon>
        <taxon>Pezizomycotina</taxon>
        <taxon>Eurotiomycetes</taxon>
        <taxon>Chaetothyriomycetidae</taxon>
        <taxon>Chaetothyriales</taxon>
        <taxon>Herpotrichiellaceae</taxon>
        <taxon>Capronia</taxon>
    </lineage>
</organism>